<proteinExistence type="predicted"/>
<comment type="catalytic activity">
    <reaction evidence="7">
        <text>L-threonyl-[protein] + ATP = O-phospho-L-threonyl-[protein] + ADP + H(+)</text>
        <dbReference type="Rhea" id="RHEA:46608"/>
        <dbReference type="Rhea" id="RHEA-COMP:11060"/>
        <dbReference type="Rhea" id="RHEA-COMP:11605"/>
        <dbReference type="ChEBI" id="CHEBI:15378"/>
        <dbReference type="ChEBI" id="CHEBI:30013"/>
        <dbReference type="ChEBI" id="CHEBI:30616"/>
        <dbReference type="ChEBI" id="CHEBI:61977"/>
        <dbReference type="ChEBI" id="CHEBI:456216"/>
        <dbReference type="EC" id="2.7.11.1"/>
    </reaction>
</comment>
<dbReference type="AlphaFoldDB" id="A0A7D8ULH3"/>
<evidence type="ECO:0000256" key="4">
    <source>
        <dbReference type="ARBA" id="ARBA00022741"/>
    </source>
</evidence>
<dbReference type="InterPro" id="IPR000719">
    <property type="entry name" value="Prot_kinase_dom"/>
</dbReference>
<comment type="caution">
    <text evidence="13">The sequence shown here is derived from an EMBL/GenBank/DDBJ whole genome shotgun (WGS) entry which is preliminary data.</text>
</comment>
<evidence type="ECO:0000313" key="13">
    <source>
        <dbReference type="EMBL" id="TVY50389.1"/>
    </source>
</evidence>
<evidence type="ECO:0000256" key="7">
    <source>
        <dbReference type="ARBA" id="ARBA00047899"/>
    </source>
</evidence>
<dbReference type="InterPro" id="IPR050236">
    <property type="entry name" value="Ser_Thr_kinase_AGC"/>
</dbReference>
<organism evidence="13 14">
    <name type="scientific">Lachnellula cervina</name>
    <dbReference type="NCBI Taxonomy" id="1316786"/>
    <lineage>
        <taxon>Eukaryota</taxon>
        <taxon>Fungi</taxon>
        <taxon>Dikarya</taxon>
        <taxon>Ascomycota</taxon>
        <taxon>Pezizomycotina</taxon>
        <taxon>Leotiomycetes</taxon>
        <taxon>Helotiales</taxon>
        <taxon>Lachnaceae</taxon>
        <taxon>Lachnellula</taxon>
    </lineage>
</organism>
<accession>A0A7D8ULH3</accession>
<evidence type="ECO:0000256" key="1">
    <source>
        <dbReference type="ARBA" id="ARBA00012513"/>
    </source>
</evidence>
<keyword evidence="14" id="KW-1185">Reference proteome</keyword>
<feature type="domain" description="Protein kinase" evidence="11">
    <location>
        <begin position="20"/>
        <end position="293"/>
    </location>
</feature>
<dbReference type="PROSITE" id="PS00108">
    <property type="entry name" value="PROTEIN_KINASE_ST"/>
    <property type="match status" value="1"/>
</dbReference>
<evidence type="ECO:0000256" key="8">
    <source>
        <dbReference type="ARBA" id="ARBA00048679"/>
    </source>
</evidence>
<evidence type="ECO:0000256" key="3">
    <source>
        <dbReference type="ARBA" id="ARBA00022679"/>
    </source>
</evidence>
<protein>
    <recommendedName>
        <fullName evidence="1">non-specific serine/threonine protein kinase</fullName>
        <ecNumber evidence="1">2.7.11.1</ecNumber>
    </recommendedName>
</protein>
<dbReference type="GO" id="GO:0035556">
    <property type="term" value="P:intracellular signal transduction"/>
    <property type="evidence" value="ECO:0007669"/>
    <property type="project" value="TreeGrafter"/>
</dbReference>
<dbReference type="EMBL" id="QGMG01001161">
    <property type="protein sequence ID" value="TVY50389.1"/>
    <property type="molecule type" value="Genomic_DNA"/>
</dbReference>
<evidence type="ECO:0000256" key="9">
    <source>
        <dbReference type="PROSITE-ProRule" id="PRU10141"/>
    </source>
</evidence>
<comment type="catalytic activity">
    <reaction evidence="8">
        <text>L-seryl-[protein] + ATP = O-phospho-L-seryl-[protein] + ADP + H(+)</text>
        <dbReference type="Rhea" id="RHEA:17989"/>
        <dbReference type="Rhea" id="RHEA-COMP:9863"/>
        <dbReference type="Rhea" id="RHEA-COMP:11604"/>
        <dbReference type="ChEBI" id="CHEBI:15378"/>
        <dbReference type="ChEBI" id="CHEBI:29999"/>
        <dbReference type="ChEBI" id="CHEBI:30616"/>
        <dbReference type="ChEBI" id="CHEBI:83421"/>
        <dbReference type="ChEBI" id="CHEBI:456216"/>
        <dbReference type="EC" id="2.7.11.1"/>
    </reaction>
</comment>
<keyword evidence="4 9" id="KW-0547">Nucleotide-binding</keyword>
<evidence type="ECO:0000259" key="11">
    <source>
        <dbReference type="PROSITE" id="PS50011"/>
    </source>
</evidence>
<feature type="compositionally biased region" description="Low complexity" evidence="10">
    <location>
        <begin position="459"/>
        <end position="474"/>
    </location>
</feature>
<dbReference type="InterPro" id="IPR000961">
    <property type="entry name" value="AGC-kinase_C"/>
</dbReference>
<evidence type="ECO:0000256" key="6">
    <source>
        <dbReference type="ARBA" id="ARBA00022840"/>
    </source>
</evidence>
<gene>
    <name evidence="13" type="primary">STK32C</name>
    <name evidence="13" type="ORF">LCER1_G007833</name>
</gene>
<feature type="domain" description="AGC-kinase C-terminal" evidence="12">
    <location>
        <begin position="294"/>
        <end position="385"/>
    </location>
</feature>
<feature type="region of interest" description="Disordered" evidence="10">
    <location>
        <begin position="403"/>
        <end position="544"/>
    </location>
</feature>
<dbReference type="PROSITE" id="PS00107">
    <property type="entry name" value="PROTEIN_KINASE_ATP"/>
    <property type="match status" value="1"/>
</dbReference>
<dbReference type="Proteomes" id="UP000481288">
    <property type="component" value="Unassembled WGS sequence"/>
</dbReference>
<dbReference type="Gene3D" id="1.10.510.10">
    <property type="entry name" value="Transferase(Phosphotransferase) domain 1"/>
    <property type="match status" value="1"/>
</dbReference>
<feature type="compositionally biased region" description="Polar residues" evidence="10">
    <location>
        <begin position="405"/>
        <end position="415"/>
    </location>
</feature>
<dbReference type="InterPro" id="IPR008271">
    <property type="entry name" value="Ser/Thr_kinase_AS"/>
</dbReference>
<feature type="compositionally biased region" description="Polar residues" evidence="10">
    <location>
        <begin position="475"/>
        <end position="496"/>
    </location>
</feature>
<feature type="compositionally biased region" description="Polar residues" evidence="10">
    <location>
        <begin position="422"/>
        <end position="441"/>
    </location>
</feature>
<dbReference type="OrthoDB" id="354826at2759"/>
<dbReference type="PANTHER" id="PTHR24356">
    <property type="entry name" value="SERINE/THREONINE-PROTEIN KINASE"/>
    <property type="match status" value="1"/>
</dbReference>
<feature type="binding site" evidence="9">
    <location>
        <position position="53"/>
    </location>
    <ligand>
        <name>ATP</name>
        <dbReference type="ChEBI" id="CHEBI:30616"/>
    </ligand>
</feature>
<dbReference type="SUPFAM" id="SSF56112">
    <property type="entry name" value="Protein kinase-like (PK-like)"/>
    <property type="match status" value="1"/>
</dbReference>
<keyword evidence="2" id="KW-0723">Serine/threonine-protein kinase</keyword>
<dbReference type="GO" id="GO:0004674">
    <property type="term" value="F:protein serine/threonine kinase activity"/>
    <property type="evidence" value="ECO:0007669"/>
    <property type="project" value="UniProtKB-KW"/>
</dbReference>
<evidence type="ECO:0000313" key="14">
    <source>
        <dbReference type="Proteomes" id="UP000481288"/>
    </source>
</evidence>
<keyword evidence="6 9" id="KW-0067">ATP-binding</keyword>
<keyword evidence="3" id="KW-0808">Transferase</keyword>
<reference evidence="13 14" key="1">
    <citation type="submission" date="2018-05" db="EMBL/GenBank/DDBJ databases">
        <title>Whole genome sequencing for identification of molecular markers to develop diagnostic detection tools for the regulated plant pathogen Lachnellula willkommii.</title>
        <authorList>
            <person name="Giroux E."/>
            <person name="Bilodeau G."/>
        </authorList>
    </citation>
    <scope>NUCLEOTIDE SEQUENCE [LARGE SCALE GENOMIC DNA]</scope>
    <source>
        <strain evidence="13 14">CBS 625.97</strain>
    </source>
</reference>
<dbReference type="PROSITE" id="PS50011">
    <property type="entry name" value="PROTEIN_KINASE_DOM"/>
    <property type="match status" value="1"/>
</dbReference>
<dbReference type="PANTHER" id="PTHR24356:SF422">
    <property type="entry name" value="PROTEIN KINASE DOMAIN-CONTAINING PROTEIN"/>
    <property type="match status" value="1"/>
</dbReference>
<dbReference type="GO" id="GO:0005524">
    <property type="term" value="F:ATP binding"/>
    <property type="evidence" value="ECO:0007669"/>
    <property type="project" value="UniProtKB-UniRule"/>
</dbReference>
<evidence type="ECO:0000256" key="5">
    <source>
        <dbReference type="ARBA" id="ARBA00022777"/>
    </source>
</evidence>
<dbReference type="FunFam" id="1.10.510.10:FF:000469">
    <property type="entry name" value="Serine/threonine-protein kinase 32B"/>
    <property type="match status" value="1"/>
</dbReference>
<dbReference type="Gene3D" id="3.30.200.20">
    <property type="entry name" value="Phosphorylase Kinase, domain 1"/>
    <property type="match status" value="1"/>
</dbReference>
<dbReference type="EC" id="2.7.11.1" evidence="1"/>
<keyword evidence="5 13" id="KW-0418">Kinase</keyword>
<dbReference type="InterPro" id="IPR017441">
    <property type="entry name" value="Protein_kinase_ATP_BS"/>
</dbReference>
<evidence type="ECO:0000256" key="2">
    <source>
        <dbReference type="ARBA" id="ARBA00022527"/>
    </source>
</evidence>
<sequence length="612" mass="67850">MGNGQGKPVCFEDEVNLNHFRLLRVVGKGAFGKVRIVERKDTGLTFALKYIRKDEVVRSESVRNILRERRMLESLNYQFICNMRYSFQDIEYMYLVVDLMSGGDLRFHISRKTFTEDAVRFWIAELGCALRYIHAQGIIHRDVKPDNVLLDSEGHIHLADFVSQPPAIHQEKTLANFQQNVASDYVGKALTSKSGTLAYLSPEVYTGTGYGPGADWWSLGVLFYECIYNKRPFEGSTQSALSASIKKANPNYPVTAPPVSMPCLHAISSALEEDPKKRMGSMSFQSFTDNPFFRSIDFEALEKKEVEPVFVPNAEKTNFDATYDLEELLLEEAPLEARARRQKPREELKDNATDKEIREEELYKMIESQFLPFDYTTAAYEKSVPIPPIPLLQLTINRYAGALDTNASPGDTPHTQSPPLPQSKSEGSPLGSTTSQGSTPRSIDDRPSSRKGKLTKTLSKSQPSSPSDSPPGQSHLQPNGQQRQTVMASQPTSHPRPNNHRHASSRSEVGVAAPLSPYQASYNRQHRPSGTRKESQGGGVQVVLGEGGSWSELAKKDATLPADANLIEAAQKPTGMLGFLNRKRGRGHSPKPQERGILGKEGARVVISNGAS</sequence>
<name>A0A7D8ULH3_9HELO</name>
<evidence type="ECO:0000256" key="10">
    <source>
        <dbReference type="SAM" id="MobiDB-lite"/>
    </source>
</evidence>
<dbReference type="SMART" id="SM00220">
    <property type="entry name" value="S_TKc"/>
    <property type="match status" value="1"/>
</dbReference>
<evidence type="ECO:0000259" key="12">
    <source>
        <dbReference type="PROSITE" id="PS51285"/>
    </source>
</evidence>
<dbReference type="Pfam" id="PF00069">
    <property type="entry name" value="Pkinase"/>
    <property type="match status" value="1"/>
</dbReference>
<dbReference type="PROSITE" id="PS51285">
    <property type="entry name" value="AGC_KINASE_CTER"/>
    <property type="match status" value="1"/>
</dbReference>
<dbReference type="InterPro" id="IPR011009">
    <property type="entry name" value="Kinase-like_dom_sf"/>
</dbReference>